<dbReference type="PANTHER" id="PTHR30070:SF1">
    <property type="entry name" value="CYTOCHROME C BIOGENESIS B-RELATED"/>
    <property type="match status" value="1"/>
</dbReference>
<evidence type="ECO:0000256" key="13">
    <source>
        <dbReference type="SAM" id="Phobius"/>
    </source>
</evidence>
<feature type="transmembrane region" description="Helical" evidence="13">
    <location>
        <begin position="45"/>
        <end position="66"/>
    </location>
</feature>
<name>A0A934ILJ2_9HYPH</name>
<dbReference type="PIRSF" id="PIRSF002764">
    <property type="entry name" value="CcmB"/>
    <property type="match status" value="1"/>
</dbReference>
<evidence type="ECO:0000256" key="9">
    <source>
        <dbReference type="ARBA" id="ARBA00022748"/>
    </source>
</evidence>
<keyword evidence="11 12" id="KW-0472">Membrane</keyword>
<dbReference type="RefSeq" id="WP_198884631.1">
    <property type="nucleotide sequence ID" value="NZ_JAEKJA010000037.1"/>
</dbReference>
<comment type="function">
    <text evidence="1 12">Required for the export of heme to the periplasm for the biogenesis of c-type cytochromes.</text>
</comment>
<comment type="caution">
    <text evidence="14">The sequence shown here is derived from an EMBL/GenBank/DDBJ whole genome shotgun (WGS) entry which is preliminary data.</text>
</comment>
<dbReference type="PANTHER" id="PTHR30070">
    <property type="entry name" value="HEME EXPORTER PROTEIN B"/>
    <property type="match status" value="1"/>
</dbReference>
<feature type="transmembrane region" description="Helical" evidence="13">
    <location>
        <begin position="98"/>
        <end position="119"/>
    </location>
</feature>
<dbReference type="Proteomes" id="UP000609531">
    <property type="component" value="Unassembled WGS sequence"/>
</dbReference>
<feature type="transmembrane region" description="Helical" evidence="13">
    <location>
        <begin position="159"/>
        <end position="180"/>
    </location>
</feature>
<evidence type="ECO:0000313" key="15">
    <source>
        <dbReference type="Proteomes" id="UP000609531"/>
    </source>
</evidence>
<comment type="subcellular location">
    <subcellularLocation>
        <location evidence="2">Cell inner membrane</location>
        <topology evidence="2">Multi-pass membrane protein</topology>
    </subcellularLocation>
</comment>
<evidence type="ECO:0000256" key="2">
    <source>
        <dbReference type="ARBA" id="ARBA00004429"/>
    </source>
</evidence>
<comment type="similarity">
    <text evidence="3 12">Belongs to the CcmB/CycW/HelB family.</text>
</comment>
<reference evidence="14" key="1">
    <citation type="submission" date="2020-12" db="EMBL/GenBank/DDBJ databases">
        <title>Bacterial taxonomy.</title>
        <authorList>
            <person name="Pan X."/>
        </authorList>
    </citation>
    <scope>NUCLEOTIDE SEQUENCE</scope>
    <source>
        <strain evidence="14">B2012</strain>
    </source>
</reference>
<evidence type="ECO:0000256" key="7">
    <source>
        <dbReference type="ARBA" id="ARBA00022519"/>
    </source>
</evidence>
<proteinExistence type="inferred from homology"/>
<evidence type="ECO:0000256" key="12">
    <source>
        <dbReference type="PIRNR" id="PIRNR002764"/>
    </source>
</evidence>
<feature type="transmembrane region" description="Helical" evidence="13">
    <location>
        <begin position="12"/>
        <end position="39"/>
    </location>
</feature>
<evidence type="ECO:0000256" key="10">
    <source>
        <dbReference type="ARBA" id="ARBA00022989"/>
    </source>
</evidence>
<evidence type="ECO:0000313" key="14">
    <source>
        <dbReference type="EMBL" id="MBJ3778728.1"/>
    </source>
</evidence>
<keyword evidence="5 12" id="KW-0813">Transport</keyword>
<organism evidence="14 15">
    <name type="scientific">Acuticoccus mangrovi</name>
    <dbReference type="NCBI Taxonomy" id="2796142"/>
    <lineage>
        <taxon>Bacteria</taxon>
        <taxon>Pseudomonadati</taxon>
        <taxon>Pseudomonadota</taxon>
        <taxon>Alphaproteobacteria</taxon>
        <taxon>Hyphomicrobiales</taxon>
        <taxon>Amorphaceae</taxon>
        <taxon>Acuticoccus</taxon>
    </lineage>
</organism>
<dbReference type="EMBL" id="JAEKJA010000037">
    <property type="protein sequence ID" value="MBJ3778728.1"/>
    <property type="molecule type" value="Genomic_DNA"/>
</dbReference>
<evidence type="ECO:0000256" key="6">
    <source>
        <dbReference type="ARBA" id="ARBA00022475"/>
    </source>
</evidence>
<evidence type="ECO:0000256" key="8">
    <source>
        <dbReference type="ARBA" id="ARBA00022692"/>
    </source>
</evidence>
<dbReference type="AlphaFoldDB" id="A0A934ILJ2"/>
<dbReference type="GO" id="GO:0015232">
    <property type="term" value="F:heme transmembrane transporter activity"/>
    <property type="evidence" value="ECO:0007669"/>
    <property type="project" value="InterPro"/>
</dbReference>
<feature type="transmembrane region" description="Helical" evidence="13">
    <location>
        <begin position="192"/>
        <end position="215"/>
    </location>
</feature>
<keyword evidence="15" id="KW-1185">Reference proteome</keyword>
<keyword evidence="6 12" id="KW-1003">Cell membrane</keyword>
<dbReference type="GO" id="GO:1903607">
    <property type="term" value="P:cytochrome c biosynthetic process"/>
    <property type="evidence" value="ECO:0007669"/>
    <property type="project" value="TreeGrafter"/>
</dbReference>
<evidence type="ECO:0000256" key="3">
    <source>
        <dbReference type="ARBA" id="ARBA00010544"/>
    </source>
</evidence>
<dbReference type="GO" id="GO:0005886">
    <property type="term" value="C:plasma membrane"/>
    <property type="evidence" value="ECO:0007669"/>
    <property type="project" value="UniProtKB-SubCell"/>
</dbReference>
<keyword evidence="7 12" id="KW-0997">Cell inner membrane</keyword>
<evidence type="ECO:0000256" key="11">
    <source>
        <dbReference type="ARBA" id="ARBA00023136"/>
    </source>
</evidence>
<evidence type="ECO:0000256" key="4">
    <source>
        <dbReference type="ARBA" id="ARBA00016452"/>
    </source>
</evidence>
<keyword evidence="10 13" id="KW-1133">Transmembrane helix</keyword>
<dbReference type="GO" id="GO:0017004">
    <property type="term" value="P:cytochrome complex assembly"/>
    <property type="evidence" value="ECO:0007669"/>
    <property type="project" value="UniProtKB-KW"/>
</dbReference>
<feature type="transmembrane region" description="Helical" evidence="13">
    <location>
        <begin position="125"/>
        <end position="152"/>
    </location>
</feature>
<keyword evidence="9 12" id="KW-0201">Cytochrome c-type biogenesis</keyword>
<evidence type="ECO:0000256" key="5">
    <source>
        <dbReference type="ARBA" id="ARBA00022448"/>
    </source>
</evidence>
<gene>
    <name evidence="14" type="primary">ccmB</name>
    <name evidence="14" type="ORF">JCR33_23715</name>
</gene>
<dbReference type="Pfam" id="PF03379">
    <property type="entry name" value="CcmB"/>
    <property type="match status" value="1"/>
</dbReference>
<keyword evidence="8 13" id="KW-0812">Transmembrane</keyword>
<accession>A0A934ILJ2</accession>
<dbReference type="InterPro" id="IPR003544">
    <property type="entry name" value="Cyt_c_biogenesis_CcmB"/>
</dbReference>
<dbReference type="PRINTS" id="PR01414">
    <property type="entry name" value="CCMBBIOGNSIS"/>
</dbReference>
<evidence type="ECO:0000256" key="1">
    <source>
        <dbReference type="ARBA" id="ARBA00002442"/>
    </source>
</evidence>
<dbReference type="InterPro" id="IPR026031">
    <property type="entry name" value="Cyt_c_CcmB_bac"/>
</dbReference>
<dbReference type="NCBIfam" id="TIGR01190">
    <property type="entry name" value="ccmB"/>
    <property type="match status" value="1"/>
</dbReference>
<protein>
    <recommendedName>
        <fullName evidence="4 12">Heme exporter protein B</fullName>
    </recommendedName>
</protein>
<sequence length="219" mass="21919">MSLLALYVRDVRLAWAAGGGGPVGVIFYLAVTAVAPFAVGPDLPLLTRIGPALLWIAVLLALLLGLERLFQADQEDGTLDLLRLGDTPLELVVLMKAAAHWTAAALPLLAATPFAALLLNLDGAAILVTLATFLVGTPALALVGAVGAAVAVSLRRAGVLIAILVLPLSVPVVIFGVSAIEAAGAGRAVGPSLALLGAVTLVAAVVAPLAAAAALRESE</sequence>